<accession>A0A2J7PDU2</accession>
<dbReference type="InParanoid" id="A0A2J7PDU2"/>
<gene>
    <name evidence="8" type="ORF">B7P43_G15765</name>
</gene>
<dbReference type="CDD" id="cd20187">
    <property type="entry name" value="T-box_TBX1_10-like"/>
    <property type="match status" value="1"/>
</dbReference>
<dbReference type="InterPro" id="IPR018186">
    <property type="entry name" value="TF_T-box_CS"/>
</dbReference>
<dbReference type="EMBL" id="NEVH01026140">
    <property type="protein sequence ID" value="PNF14504.1"/>
    <property type="molecule type" value="Genomic_DNA"/>
</dbReference>
<dbReference type="Gene3D" id="2.60.40.820">
    <property type="entry name" value="Transcription factor, T-box"/>
    <property type="match status" value="1"/>
</dbReference>
<dbReference type="GO" id="GO:0001708">
    <property type="term" value="P:cell fate specification"/>
    <property type="evidence" value="ECO:0007669"/>
    <property type="project" value="TreeGrafter"/>
</dbReference>
<keyword evidence="3 6" id="KW-0238">DNA-binding</keyword>
<dbReference type="InterPro" id="IPR008967">
    <property type="entry name" value="p53-like_TF_DNA-bd_sf"/>
</dbReference>
<dbReference type="InterPro" id="IPR046360">
    <property type="entry name" value="T-box_DNA-bd"/>
</dbReference>
<name>A0A2J7PDU2_9NEOP</name>
<evidence type="ECO:0000256" key="4">
    <source>
        <dbReference type="ARBA" id="ARBA00023163"/>
    </source>
</evidence>
<protein>
    <recommendedName>
        <fullName evidence="7">T-box domain-containing protein</fullName>
    </recommendedName>
</protein>
<dbReference type="Pfam" id="PF00907">
    <property type="entry name" value="T-box"/>
    <property type="match status" value="1"/>
</dbReference>
<dbReference type="AlphaFoldDB" id="A0A2J7PDU2"/>
<dbReference type="PRINTS" id="PR00937">
    <property type="entry name" value="TBOX"/>
</dbReference>
<evidence type="ECO:0000313" key="8">
    <source>
        <dbReference type="EMBL" id="PNF14504.1"/>
    </source>
</evidence>
<proteinExistence type="predicted"/>
<dbReference type="InterPro" id="IPR036960">
    <property type="entry name" value="T-box_sf"/>
</dbReference>
<evidence type="ECO:0000256" key="3">
    <source>
        <dbReference type="ARBA" id="ARBA00023125"/>
    </source>
</evidence>
<dbReference type="SUPFAM" id="SSF49417">
    <property type="entry name" value="p53-like transcription factors"/>
    <property type="match status" value="1"/>
</dbReference>
<evidence type="ECO:0000256" key="1">
    <source>
        <dbReference type="ARBA" id="ARBA00004123"/>
    </source>
</evidence>
<evidence type="ECO:0000256" key="5">
    <source>
        <dbReference type="ARBA" id="ARBA00023242"/>
    </source>
</evidence>
<dbReference type="STRING" id="105785.A0A2J7PDU2"/>
<evidence type="ECO:0000259" key="7">
    <source>
        <dbReference type="PROSITE" id="PS50252"/>
    </source>
</evidence>
<evidence type="ECO:0000256" key="6">
    <source>
        <dbReference type="PROSITE-ProRule" id="PRU00201"/>
    </source>
</evidence>
<dbReference type="GO" id="GO:0005634">
    <property type="term" value="C:nucleus"/>
    <property type="evidence" value="ECO:0007669"/>
    <property type="project" value="UniProtKB-SubCell"/>
</dbReference>
<sequence>MIKTKRIRWAGNVARMVGTRNAYRILVAKPDGKRPLGRPRRKWVDNIKMDVRERGLDVMDWIDLAQNRNQWRALVNTSAGDKCRDYTGAKTAAGGTEEMNVTTDAGQDVATASKKKCALPVHPKLLNAGAALETKPLWDEFNELGTEMIVTKAGRRMFPTFQARLYGLDPLADYMLMLDFVPVDDKRYRYSFHSSSWVVAGKADPISPPRIHVHPDSPATGAQWMKQVVTFDKLKLTNNQLDDNGHIILNSMHRYQPRFHVVYIPPKSELTDVALTEEFKTFIFPETRFTAVTAYQNHRVSVADTV</sequence>
<comment type="subcellular location">
    <subcellularLocation>
        <location evidence="1 6">Nucleus</location>
    </subcellularLocation>
</comment>
<dbReference type="InterPro" id="IPR001699">
    <property type="entry name" value="TF_T-box"/>
</dbReference>
<feature type="domain" description="T-box" evidence="7">
    <location>
        <begin position="132"/>
        <end position="306"/>
    </location>
</feature>
<dbReference type="PROSITE" id="PS01264">
    <property type="entry name" value="TBOX_2"/>
    <property type="match status" value="1"/>
</dbReference>
<keyword evidence="2" id="KW-0805">Transcription regulation</keyword>
<dbReference type="FunFam" id="2.60.40.820:FF:000007">
    <property type="entry name" value="T-box transcription factor"/>
    <property type="match status" value="1"/>
</dbReference>
<dbReference type="PANTHER" id="PTHR11267:SF195">
    <property type="entry name" value="OPTOMOTOR-BLIND-RELATED-GENE-1, ISOFORM A"/>
    <property type="match status" value="1"/>
</dbReference>
<dbReference type="OrthoDB" id="7442607at2759"/>
<keyword evidence="9" id="KW-1185">Reference proteome</keyword>
<keyword evidence="4" id="KW-0804">Transcription</keyword>
<dbReference type="GO" id="GO:0000978">
    <property type="term" value="F:RNA polymerase II cis-regulatory region sequence-specific DNA binding"/>
    <property type="evidence" value="ECO:0007669"/>
    <property type="project" value="InterPro"/>
</dbReference>
<dbReference type="GO" id="GO:0045893">
    <property type="term" value="P:positive regulation of DNA-templated transcription"/>
    <property type="evidence" value="ECO:0007669"/>
    <property type="project" value="InterPro"/>
</dbReference>
<dbReference type="Proteomes" id="UP000235965">
    <property type="component" value="Unassembled WGS sequence"/>
</dbReference>
<keyword evidence="5 6" id="KW-0539">Nucleus</keyword>
<dbReference type="GO" id="GO:0000785">
    <property type="term" value="C:chromatin"/>
    <property type="evidence" value="ECO:0007669"/>
    <property type="project" value="TreeGrafter"/>
</dbReference>
<reference evidence="8 9" key="1">
    <citation type="submission" date="2017-12" db="EMBL/GenBank/DDBJ databases">
        <title>Hemimetabolous genomes reveal molecular basis of termite eusociality.</title>
        <authorList>
            <person name="Harrison M.C."/>
            <person name="Jongepier E."/>
            <person name="Robertson H.M."/>
            <person name="Arning N."/>
            <person name="Bitard-Feildel T."/>
            <person name="Chao H."/>
            <person name="Childers C.P."/>
            <person name="Dinh H."/>
            <person name="Doddapaneni H."/>
            <person name="Dugan S."/>
            <person name="Gowin J."/>
            <person name="Greiner C."/>
            <person name="Han Y."/>
            <person name="Hu H."/>
            <person name="Hughes D.S.T."/>
            <person name="Huylmans A.-K."/>
            <person name="Kemena C."/>
            <person name="Kremer L.P.M."/>
            <person name="Lee S.L."/>
            <person name="Lopez-Ezquerra A."/>
            <person name="Mallet L."/>
            <person name="Monroy-Kuhn J.M."/>
            <person name="Moser A."/>
            <person name="Murali S.C."/>
            <person name="Muzny D.M."/>
            <person name="Otani S."/>
            <person name="Piulachs M.-D."/>
            <person name="Poelchau M."/>
            <person name="Qu J."/>
            <person name="Schaub F."/>
            <person name="Wada-Katsumata A."/>
            <person name="Worley K.C."/>
            <person name="Xie Q."/>
            <person name="Ylla G."/>
            <person name="Poulsen M."/>
            <person name="Gibbs R.A."/>
            <person name="Schal C."/>
            <person name="Richards S."/>
            <person name="Belles X."/>
            <person name="Korb J."/>
            <person name="Bornberg-Bauer E."/>
        </authorList>
    </citation>
    <scope>NUCLEOTIDE SEQUENCE [LARGE SCALE GENOMIC DNA]</scope>
    <source>
        <tissue evidence="8">Whole body</tissue>
    </source>
</reference>
<dbReference type="PANTHER" id="PTHR11267">
    <property type="entry name" value="T-BOX PROTEIN-RELATED"/>
    <property type="match status" value="1"/>
</dbReference>
<organism evidence="8 9">
    <name type="scientific">Cryptotermes secundus</name>
    <dbReference type="NCBI Taxonomy" id="105785"/>
    <lineage>
        <taxon>Eukaryota</taxon>
        <taxon>Metazoa</taxon>
        <taxon>Ecdysozoa</taxon>
        <taxon>Arthropoda</taxon>
        <taxon>Hexapoda</taxon>
        <taxon>Insecta</taxon>
        <taxon>Pterygota</taxon>
        <taxon>Neoptera</taxon>
        <taxon>Polyneoptera</taxon>
        <taxon>Dictyoptera</taxon>
        <taxon>Blattodea</taxon>
        <taxon>Blattoidea</taxon>
        <taxon>Termitoidae</taxon>
        <taxon>Kalotermitidae</taxon>
        <taxon>Cryptotermitinae</taxon>
        <taxon>Cryptotermes</taxon>
    </lineage>
</organism>
<comment type="caution">
    <text evidence="8">The sequence shown here is derived from an EMBL/GenBank/DDBJ whole genome shotgun (WGS) entry which is preliminary data.</text>
</comment>
<dbReference type="GO" id="GO:0000981">
    <property type="term" value="F:DNA-binding transcription factor activity, RNA polymerase II-specific"/>
    <property type="evidence" value="ECO:0007669"/>
    <property type="project" value="TreeGrafter"/>
</dbReference>
<dbReference type="PROSITE" id="PS01283">
    <property type="entry name" value="TBOX_1"/>
    <property type="match status" value="1"/>
</dbReference>
<evidence type="ECO:0000256" key="2">
    <source>
        <dbReference type="ARBA" id="ARBA00023015"/>
    </source>
</evidence>
<evidence type="ECO:0000313" key="9">
    <source>
        <dbReference type="Proteomes" id="UP000235965"/>
    </source>
</evidence>
<dbReference type="SMART" id="SM00425">
    <property type="entry name" value="TBOX"/>
    <property type="match status" value="1"/>
</dbReference>
<dbReference type="PROSITE" id="PS50252">
    <property type="entry name" value="TBOX_3"/>
    <property type="match status" value="1"/>
</dbReference>
<comment type="caution">
    <text evidence="6">Lacks conserved residue(s) required for the propagation of feature annotation.</text>
</comment>